<sequence>MLSCVLSHRGNSHTSTAVCLLGLINQYFSAAWLVMTVLSQQRLVIFECGLVGHMVVFACCQQPLRWLPISWAFLLFVGLDWFPVFLGQVCIAVVNDDGMSPANRASFGIMILVRSMQFGDMLGDMTVPASYHGHVYDAVIGAHALGALFPSRRSLCQSNLLMPVAQSESAHLKHTTSSKQGVCGGILGMASWGGHFSWGFLDGQPEVSEAVLLSLLIWRQEASKAKQSKATTRRGCRPQAVSCSFVCVMYLGISFLNCYLSSQTSNVQHLIGGAP</sequence>
<reference evidence="2" key="1">
    <citation type="journal article" date="2021" name="Nat. Commun.">
        <title>Genetic determinants of endophytism in the Arabidopsis root mycobiome.</title>
        <authorList>
            <person name="Mesny F."/>
            <person name="Miyauchi S."/>
            <person name="Thiergart T."/>
            <person name="Pickel B."/>
            <person name="Atanasova L."/>
            <person name="Karlsson M."/>
            <person name="Huettel B."/>
            <person name="Barry K.W."/>
            <person name="Haridas S."/>
            <person name="Chen C."/>
            <person name="Bauer D."/>
            <person name="Andreopoulos W."/>
            <person name="Pangilinan J."/>
            <person name="LaButti K."/>
            <person name="Riley R."/>
            <person name="Lipzen A."/>
            <person name="Clum A."/>
            <person name="Drula E."/>
            <person name="Henrissat B."/>
            <person name="Kohler A."/>
            <person name="Grigoriev I.V."/>
            <person name="Martin F.M."/>
            <person name="Hacquard S."/>
        </authorList>
    </citation>
    <scope>NUCLEOTIDE SEQUENCE</scope>
    <source>
        <strain evidence="2">FSSC 5 MPI-SDFR-AT-0091</strain>
    </source>
</reference>
<accession>A0A9P9H1C2</accession>
<evidence type="ECO:0000313" key="3">
    <source>
        <dbReference type="Proteomes" id="UP000736672"/>
    </source>
</evidence>
<dbReference type="Proteomes" id="UP000736672">
    <property type="component" value="Unassembled WGS sequence"/>
</dbReference>
<keyword evidence="1" id="KW-0472">Membrane</keyword>
<feature type="transmembrane region" description="Helical" evidence="1">
    <location>
        <begin position="70"/>
        <end position="94"/>
    </location>
</feature>
<keyword evidence="3" id="KW-1185">Reference proteome</keyword>
<dbReference type="AlphaFoldDB" id="A0A9P9H1C2"/>
<keyword evidence="1" id="KW-1133">Transmembrane helix</keyword>
<keyword evidence="1" id="KW-0812">Transmembrane</keyword>
<comment type="caution">
    <text evidence="2">The sequence shown here is derived from an EMBL/GenBank/DDBJ whole genome shotgun (WGS) entry which is preliminary data.</text>
</comment>
<organism evidence="2 3">
    <name type="scientific">Fusarium solani</name>
    <name type="common">Filamentous fungus</name>
    <dbReference type="NCBI Taxonomy" id="169388"/>
    <lineage>
        <taxon>Eukaryota</taxon>
        <taxon>Fungi</taxon>
        <taxon>Dikarya</taxon>
        <taxon>Ascomycota</taxon>
        <taxon>Pezizomycotina</taxon>
        <taxon>Sordariomycetes</taxon>
        <taxon>Hypocreomycetidae</taxon>
        <taxon>Hypocreales</taxon>
        <taxon>Nectriaceae</taxon>
        <taxon>Fusarium</taxon>
        <taxon>Fusarium solani species complex</taxon>
    </lineage>
</organism>
<dbReference type="EMBL" id="JAGTJS010000013">
    <property type="protein sequence ID" value="KAH7249333.1"/>
    <property type="molecule type" value="Genomic_DNA"/>
</dbReference>
<gene>
    <name evidence="2" type="ORF">B0J15DRAFT_53716</name>
</gene>
<feature type="transmembrane region" description="Helical" evidence="1">
    <location>
        <begin position="15"/>
        <end position="37"/>
    </location>
</feature>
<evidence type="ECO:0000313" key="2">
    <source>
        <dbReference type="EMBL" id="KAH7249333.1"/>
    </source>
</evidence>
<proteinExistence type="predicted"/>
<protein>
    <submittedName>
        <fullName evidence="2">Uncharacterized protein</fullName>
    </submittedName>
</protein>
<evidence type="ECO:0000256" key="1">
    <source>
        <dbReference type="SAM" id="Phobius"/>
    </source>
</evidence>
<name>A0A9P9H1C2_FUSSL</name>